<dbReference type="Proteomes" id="UP000179102">
    <property type="component" value="Unassembled WGS sequence"/>
</dbReference>
<reference evidence="2 3" key="1">
    <citation type="journal article" date="2016" name="Nat. Commun.">
        <title>Thousands of microbial genomes shed light on interconnected biogeochemical processes in an aquifer system.</title>
        <authorList>
            <person name="Anantharaman K."/>
            <person name="Brown C.T."/>
            <person name="Hug L.A."/>
            <person name="Sharon I."/>
            <person name="Castelle C.J."/>
            <person name="Probst A.J."/>
            <person name="Thomas B.C."/>
            <person name="Singh A."/>
            <person name="Wilkins M.J."/>
            <person name="Karaoz U."/>
            <person name="Brodie E.L."/>
            <person name="Williams K.H."/>
            <person name="Hubbard S.S."/>
            <person name="Banfield J.F."/>
        </authorList>
    </citation>
    <scope>NUCLEOTIDE SEQUENCE [LARGE SCALE GENOMIC DNA]</scope>
</reference>
<dbReference type="Pfam" id="PF05552">
    <property type="entry name" value="MS_channel_1st_1"/>
    <property type="match status" value="1"/>
</dbReference>
<keyword evidence="1" id="KW-1133">Transmembrane helix</keyword>
<gene>
    <name evidence="2" type="ORF">A2870_03090</name>
</gene>
<keyword evidence="1" id="KW-0812">Transmembrane</keyword>
<evidence type="ECO:0000313" key="3">
    <source>
        <dbReference type="Proteomes" id="UP000179102"/>
    </source>
</evidence>
<keyword evidence="1" id="KW-0472">Membrane</keyword>
<feature type="transmembrane region" description="Helical" evidence="1">
    <location>
        <begin position="32"/>
        <end position="53"/>
    </location>
</feature>
<dbReference type="AlphaFoldDB" id="A0A1F5G6Y0"/>
<name>A0A1F5G6Y0_9BACT</name>
<dbReference type="EMBL" id="MFAZ01000011">
    <property type="protein sequence ID" value="OGD87633.1"/>
    <property type="molecule type" value="Genomic_DNA"/>
</dbReference>
<evidence type="ECO:0000256" key="1">
    <source>
        <dbReference type="SAM" id="Phobius"/>
    </source>
</evidence>
<dbReference type="STRING" id="1797711.A2870_03090"/>
<organism evidence="2 3">
    <name type="scientific">Candidatus Curtissbacteria bacterium RIFCSPHIGHO2_01_FULL_41_11</name>
    <dbReference type="NCBI Taxonomy" id="1797711"/>
    <lineage>
        <taxon>Bacteria</taxon>
        <taxon>Candidatus Curtissiibacteriota</taxon>
    </lineage>
</organism>
<accession>A0A1F5G6Y0</accession>
<dbReference type="InterPro" id="IPR008910">
    <property type="entry name" value="MSC_TM_helix"/>
</dbReference>
<dbReference type="Gene3D" id="1.10.287.1260">
    <property type="match status" value="1"/>
</dbReference>
<feature type="transmembrane region" description="Helical" evidence="1">
    <location>
        <begin position="153"/>
        <end position="173"/>
    </location>
</feature>
<feature type="transmembrane region" description="Helical" evidence="1">
    <location>
        <begin position="84"/>
        <end position="101"/>
    </location>
</feature>
<feature type="transmembrane region" description="Helical" evidence="1">
    <location>
        <begin position="185"/>
        <end position="204"/>
    </location>
</feature>
<sequence length="223" mass="24001">MSVEDLSIAVTSVVINAIADFVNFIPALVGGLVVLVIGLVLGAVAYRLVIGVLKAVQLEKFLSKYGITSVEGRDIEWSEVLAEITRWAIIVVFLIPTFQAWRLDSVNVVLNRVVFYVPNVIVSVVLAIVGLVFSKLAYRVAKGASHSLGRTLSHAVGITAQWSITVFVAFLVLHQLGVGQELLRILFGGIVAMIAIAGGLAFGLGGQTTAREILESVWEKFKK</sequence>
<comment type="caution">
    <text evidence="2">The sequence shown here is derived from an EMBL/GenBank/DDBJ whole genome shotgun (WGS) entry which is preliminary data.</text>
</comment>
<protein>
    <submittedName>
        <fullName evidence="2">Uncharacterized protein</fullName>
    </submittedName>
</protein>
<proteinExistence type="predicted"/>
<feature type="transmembrane region" description="Helical" evidence="1">
    <location>
        <begin position="113"/>
        <end position="133"/>
    </location>
</feature>
<evidence type="ECO:0000313" key="2">
    <source>
        <dbReference type="EMBL" id="OGD87633.1"/>
    </source>
</evidence>